<dbReference type="WBParaSite" id="nRc.2.0.1.t25676-RA">
    <property type="protein sequence ID" value="nRc.2.0.1.t25676-RA"/>
    <property type="gene ID" value="nRc.2.0.1.g25676"/>
</dbReference>
<proteinExistence type="predicted"/>
<accession>A0A915JHU5</accession>
<organism evidence="1 2">
    <name type="scientific">Romanomermis culicivorax</name>
    <name type="common">Nematode worm</name>
    <dbReference type="NCBI Taxonomy" id="13658"/>
    <lineage>
        <taxon>Eukaryota</taxon>
        <taxon>Metazoa</taxon>
        <taxon>Ecdysozoa</taxon>
        <taxon>Nematoda</taxon>
        <taxon>Enoplea</taxon>
        <taxon>Dorylaimia</taxon>
        <taxon>Mermithida</taxon>
        <taxon>Mermithoidea</taxon>
        <taxon>Mermithidae</taxon>
        <taxon>Romanomermis</taxon>
    </lineage>
</organism>
<dbReference type="Proteomes" id="UP000887565">
    <property type="component" value="Unplaced"/>
</dbReference>
<protein>
    <submittedName>
        <fullName evidence="2">Uncharacterized protein</fullName>
    </submittedName>
</protein>
<dbReference type="AlphaFoldDB" id="A0A915JHU5"/>
<name>A0A915JHU5_ROMCU</name>
<reference evidence="2" key="1">
    <citation type="submission" date="2022-11" db="UniProtKB">
        <authorList>
            <consortium name="WormBaseParasite"/>
        </authorList>
    </citation>
    <scope>IDENTIFICATION</scope>
</reference>
<evidence type="ECO:0000313" key="2">
    <source>
        <dbReference type="WBParaSite" id="nRc.2.0.1.t25676-RA"/>
    </source>
</evidence>
<keyword evidence="1" id="KW-1185">Reference proteome</keyword>
<sequence>MKSEPNAPVPNLSYKQYRMGHQSSSLIIKQKAQNRQEKEIGLRQLAERQLGEWDNYVINSRMEDNWVATTISGFFCKDYIGSNAQTWKNLTQDAGSRYIIIKLKSDDLIDLERASKICRQCHDAQVISHLDASKLSHTLFPAWINVTARISGSSDKTKNVTWTDYASLGNFTNNDIEWIHWLSNQSHIYALLAIPPSRDSDIRRWAALPQEKSYYDPATRQISMDIFVVKSAICQRPIRKSCHYWITEGERCVFHTKFGCHTYIDFMSQAPDDADNGNVCSKARRTVKR</sequence>
<evidence type="ECO:0000313" key="1">
    <source>
        <dbReference type="Proteomes" id="UP000887565"/>
    </source>
</evidence>